<protein>
    <submittedName>
        <fullName evidence="4">Nucleotide-binding universal stress UspA family protein</fullName>
    </submittedName>
</protein>
<evidence type="ECO:0000256" key="1">
    <source>
        <dbReference type="ARBA" id="ARBA00008791"/>
    </source>
</evidence>
<dbReference type="Proteomes" id="UP000255355">
    <property type="component" value="Unassembled WGS sequence"/>
</dbReference>
<dbReference type="PANTHER" id="PTHR46268:SF6">
    <property type="entry name" value="UNIVERSAL STRESS PROTEIN UP12"/>
    <property type="match status" value="1"/>
</dbReference>
<comment type="caution">
    <text evidence="4">The sequence shown here is derived from an EMBL/GenBank/DDBJ whole genome shotgun (WGS) entry which is preliminary data.</text>
</comment>
<gene>
    <name evidence="4" type="ORF">DFR68_10266</name>
</gene>
<dbReference type="Gene3D" id="3.40.50.620">
    <property type="entry name" value="HUPs"/>
    <property type="match status" value="2"/>
</dbReference>
<feature type="region of interest" description="Disordered" evidence="2">
    <location>
        <begin position="293"/>
        <end position="325"/>
    </location>
</feature>
<organism evidence="4 5">
    <name type="scientific">Nocardia mexicana</name>
    <dbReference type="NCBI Taxonomy" id="279262"/>
    <lineage>
        <taxon>Bacteria</taxon>
        <taxon>Bacillati</taxon>
        <taxon>Actinomycetota</taxon>
        <taxon>Actinomycetes</taxon>
        <taxon>Mycobacteriales</taxon>
        <taxon>Nocardiaceae</taxon>
        <taxon>Nocardia</taxon>
    </lineage>
</organism>
<reference evidence="4 5" key="1">
    <citation type="submission" date="2018-07" db="EMBL/GenBank/DDBJ databases">
        <title>Genomic Encyclopedia of Type Strains, Phase IV (KMG-IV): sequencing the most valuable type-strain genomes for metagenomic binning, comparative biology and taxonomic classification.</title>
        <authorList>
            <person name="Goeker M."/>
        </authorList>
    </citation>
    <scope>NUCLEOTIDE SEQUENCE [LARGE SCALE GENOMIC DNA]</scope>
    <source>
        <strain evidence="4 5">DSM 44952</strain>
    </source>
</reference>
<dbReference type="EMBL" id="QQAZ01000002">
    <property type="protein sequence ID" value="RDI53946.1"/>
    <property type="molecule type" value="Genomic_DNA"/>
</dbReference>
<dbReference type="InterPro" id="IPR006016">
    <property type="entry name" value="UspA"/>
</dbReference>
<feature type="domain" description="UspA" evidence="3">
    <location>
        <begin position="7"/>
        <end position="143"/>
    </location>
</feature>
<evidence type="ECO:0000313" key="4">
    <source>
        <dbReference type="EMBL" id="RDI53946.1"/>
    </source>
</evidence>
<dbReference type="SUPFAM" id="SSF52402">
    <property type="entry name" value="Adenine nucleotide alpha hydrolases-like"/>
    <property type="match status" value="2"/>
</dbReference>
<dbReference type="PRINTS" id="PR01438">
    <property type="entry name" value="UNVRSLSTRESS"/>
</dbReference>
<dbReference type="PANTHER" id="PTHR46268">
    <property type="entry name" value="STRESS RESPONSE PROTEIN NHAX"/>
    <property type="match status" value="1"/>
</dbReference>
<dbReference type="RefSeq" id="WP_068016149.1">
    <property type="nucleotide sequence ID" value="NZ_QQAZ01000002.1"/>
</dbReference>
<evidence type="ECO:0000259" key="3">
    <source>
        <dbReference type="Pfam" id="PF00582"/>
    </source>
</evidence>
<dbReference type="AlphaFoldDB" id="A0A370HAH9"/>
<accession>A0A370HAH9</accession>
<sequence>MDRHNDRPIVVGVDDSPSAIPAARWAADLAAREQVSLLLVSTIPAPDYPVAAGGRAERDLLRTFSSVARRRAERVADIVQRDQPSLPIRQLPRVGDPVRELVATSADARMVVVAGPDTRRLPTLLTGSIAERVAEKSHCPVAVWHGRLDDPLSDRRPVLVDLGASAGTGPIGNAFELAELLDVDVIAMRSATPPRRESARLSPQQRNAVRTEQLVAGWQRQYPNVRVTNVIEPDTSARTRAARAGNAQMVVSGDRGGNRLSGMLSRSVSQNLMYRAPCPMIVCDSHELIQPPSVRRVGESARDSGRSAKRARRTDAELTTTGPIG</sequence>
<name>A0A370HAH9_9NOCA</name>
<comment type="similarity">
    <text evidence="1">Belongs to the universal stress protein A family.</text>
</comment>
<evidence type="ECO:0000256" key="2">
    <source>
        <dbReference type="SAM" id="MobiDB-lite"/>
    </source>
</evidence>
<feature type="compositionally biased region" description="Basic and acidic residues" evidence="2">
    <location>
        <begin position="296"/>
        <end position="306"/>
    </location>
</feature>
<dbReference type="OrthoDB" id="3174546at2"/>
<dbReference type="Pfam" id="PF00582">
    <property type="entry name" value="Usp"/>
    <property type="match status" value="2"/>
</dbReference>
<keyword evidence="5" id="KW-1185">Reference proteome</keyword>
<feature type="domain" description="UspA" evidence="3">
    <location>
        <begin position="173"/>
        <end position="283"/>
    </location>
</feature>
<proteinExistence type="inferred from homology"/>
<dbReference type="InterPro" id="IPR014729">
    <property type="entry name" value="Rossmann-like_a/b/a_fold"/>
</dbReference>
<dbReference type="InterPro" id="IPR006015">
    <property type="entry name" value="Universal_stress_UspA"/>
</dbReference>
<evidence type="ECO:0000313" key="5">
    <source>
        <dbReference type="Proteomes" id="UP000255355"/>
    </source>
</evidence>